<dbReference type="EMBL" id="VBAI01000282">
    <property type="protein sequence ID" value="TMJ07180.1"/>
    <property type="molecule type" value="Genomic_DNA"/>
</dbReference>
<feature type="non-terminal residue" evidence="1">
    <location>
        <position position="233"/>
    </location>
</feature>
<gene>
    <name evidence="1" type="ORF">E6G98_13755</name>
</gene>
<accession>A0A537LGP2</accession>
<evidence type="ECO:0000313" key="1">
    <source>
        <dbReference type="EMBL" id="TMJ07180.1"/>
    </source>
</evidence>
<reference evidence="1 2" key="1">
    <citation type="journal article" date="2019" name="Nat. Microbiol.">
        <title>Mediterranean grassland soil C-N compound turnover is dependent on rainfall and depth, and is mediated by genomically divergent microorganisms.</title>
        <authorList>
            <person name="Diamond S."/>
            <person name="Andeer P.F."/>
            <person name="Li Z."/>
            <person name="Crits-Christoph A."/>
            <person name="Burstein D."/>
            <person name="Anantharaman K."/>
            <person name="Lane K.R."/>
            <person name="Thomas B.C."/>
            <person name="Pan C."/>
            <person name="Northen T.R."/>
            <person name="Banfield J.F."/>
        </authorList>
    </citation>
    <scope>NUCLEOTIDE SEQUENCE [LARGE SCALE GENOMIC DNA]</scope>
    <source>
        <strain evidence="1">NP_1</strain>
    </source>
</reference>
<name>A0A537LGP2_9BACT</name>
<proteinExistence type="predicted"/>
<dbReference type="PANTHER" id="PTHR41291:SF1">
    <property type="entry name" value="DNA ALKYLATION REPAIR PROTEIN"/>
    <property type="match status" value="1"/>
</dbReference>
<dbReference type="PANTHER" id="PTHR41291">
    <property type="entry name" value="DNA ALKYLATION REPAIR PROTEIN"/>
    <property type="match status" value="1"/>
</dbReference>
<organism evidence="1 2">
    <name type="scientific">Candidatus Segetimicrobium genomatis</name>
    <dbReference type="NCBI Taxonomy" id="2569760"/>
    <lineage>
        <taxon>Bacteria</taxon>
        <taxon>Bacillati</taxon>
        <taxon>Candidatus Sysuimicrobiota</taxon>
        <taxon>Candidatus Sysuimicrobiia</taxon>
        <taxon>Candidatus Sysuimicrobiales</taxon>
        <taxon>Candidatus Segetimicrobiaceae</taxon>
        <taxon>Candidatus Segetimicrobium</taxon>
    </lineage>
</organism>
<dbReference type="Gene3D" id="1.25.10.90">
    <property type="match status" value="1"/>
</dbReference>
<protein>
    <submittedName>
        <fullName evidence="1">DNA alkylation repair protein</fullName>
    </submittedName>
</protein>
<dbReference type="Pfam" id="PF08713">
    <property type="entry name" value="DNA_alkylation"/>
    <property type="match status" value="1"/>
</dbReference>
<comment type="caution">
    <text evidence="1">The sequence shown here is derived from an EMBL/GenBank/DDBJ whole genome shotgun (WGS) entry which is preliminary data.</text>
</comment>
<dbReference type="AlphaFoldDB" id="A0A537LGP2"/>
<evidence type="ECO:0000313" key="2">
    <source>
        <dbReference type="Proteomes" id="UP000315217"/>
    </source>
</evidence>
<dbReference type="SUPFAM" id="SSF48371">
    <property type="entry name" value="ARM repeat"/>
    <property type="match status" value="1"/>
</dbReference>
<sequence length="233" mass="26320">MTYEQVLTRLKRLANPENVAGMARFGISSKGTLGISIPTLRRLAREIGRDHELALRLWKSGFHEARILAGFVADPAKLTEALAERWVNDFDSWDVCDQVAALLEQVPFTRKKIRQWAASDREFVKRAAFAMIAGLAVHDKAAADAQFEPFLRLVRRASTDDRNFIKKAVNWALRSIGKRNRQLNLRAVAVAKQIARIDSPAARWIAADALRELRSAAVRRRLQAPRRSIRVSS</sequence>
<dbReference type="InterPro" id="IPR016024">
    <property type="entry name" value="ARM-type_fold"/>
</dbReference>
<dbReference type="CDD" id="cd06561">
    <property type="entry name" value="AlkD_like"/>
    <property type="match status" value="1"/>
</dbReference>
<dbReference type="InterPro" id="IPR014825">
    <property type="entry name" value="DNA_alkylation"/>
</dbReference>
<dbReference type="Proteomes" id="UP000315217">
    <property type="component" value="Unassembled WGS sequence"/>
</dbReference>